<name>A0A9N9B5C8_9GLOM</name>
<dbReference type="OrthoDB" id="2402625at2759"/>
<dbReference type="AlphaFoldDB" id="A0A9N9B5C8"/>
<sequence length="134" mass="14887">ITKPSQFKTLKVTLIQATPISYFLDNTSITSEDLPYSFPLMIYSVPLSLILTNLMMNLKDIASLTGKKNIESNVIVSYTNQNGQYNSLKENLKKTKDDSSTTDFVNALSQIKSGEPATQENSDDMVISHDIDSD</sequence>
<organism evidence="2 3">
    <name type="scientific">Racocetra fulgida</name>
    <dbReference type="NCBI Taxonomy" id="60492"/>
    <lineage>
        <taxon>Eukaryota</taxon>
        <taxon>Fungi</taxon>
        <taxon>Fungi incertae sedis</taxon>
        <taxon>Mucoromycota</taxon>
        <taxon>Glomeromycotina</taxon>
        <taxon>Glomeromycetes</taxon>
        <taxon>Diversisporales</taxon>
        <taxon>Gigasporaceae</taxon>
        <taxon>Racocetra</taxon>
    </lineage>
</organism>
<feature type="compositionally biased region" description="Polar residues" evidence="1">
    <location>
        <begin position="110"/>
        <end position="120"/>
    </location>
</feature>
<dbReference type="Proteomes" id="UP000789396">
    <property type="component" value="Unassembled WGS sequence"/>
</dbReference>
<protein>
    <submittedName>
        <fullName evidence="2">1393_t:CDS:1</fullName>
    </submittedName>
</protein>
<feature type="region of interest" description="Disordered" evidence="1">
    <location>
        <begin position="110"/>
        <end position="134"/>
    </location>
</feature>
<gene>
    <name evidence="2" type="ORF">RFULGI_LOCUS4679</name>
</gene>
<reference evidence="2" key="1">
    <citation type="submission" date="2021-06" db="EMBL/GenBank/DDBJ databases">
        <authorList>
            <person name="Kallberg Y."/>
            <person name="Tangrot J."/>
            <person name="Rosling A."/>
        </authorList>
    </citation>
    <scope>NUCLEOTIDE SEQUENCE</scope>
    <source>
        <strain evidence="2">IN212</strain>
    </source>
</reference>
<evidence type="ECO:0000256" key="1">
    <source>
        <dbReference type="SAM" id="MobiDB-lite"/>
    </source>
</evidence>
<proteinExistence type="predicted"/>
<accession>A0A9N9B5C8</accession>
<feature type="non-terminal residue" evidence="2">
    <location>
        <position position="134"/>
    </location>
</feature>
<dbReference type="EMBL" id="CAJVPZ010004790">
    <property type="protein sequence ID" value="CAG8551758.1"/>
    <property type="molecule type" value="Genomic_DNA"/>
</dbReference>
<evidence type="ECO:0000313" key="3">
    <source>
        <dbReference type="Proteomes" id="UP000789396"/>
    </source>
</evidence>
<comment type="caution">
    <text evidence="2">The sequence shown here is derived from an EMBL/GenBank/DDBJ whole genome shotgun (WGS) entry which is preliminary data.</text>
</comment>
<evidence type="ECO:0000313" key="2">
    <source>
        <dbReference type="EMBL" id="CAG8551758.1"/>
    </source>
</evidence>
<keyword evidence="3" id="KW-1185">Reference proteome</keyword>